<keyword evidence="2" id="KW-1185">Reference proteome</keyword>
<gene>
    <name evidence="1" type="ORF">BXT89_15120</name>
</gene>
<dbReference type="EMBL" id="MUBC01000039">
    <property type="protein sequence ID" value="ONM42985.1"/>
    <property type="molecule type" value="Genomic_DNA"/>
</dbReference>
<name>A0A1S8DC21_9GAMM</name>
<dbReference type="AlphaFoldDB" id="A0A1S8DC21"/>
<comment type="caution">
    <text evidence="1">The sequence shown here is derived from an EMBL/GenBank/DDBJ whole genome shotgun (WGS) entry which is preliminary data.</text>
</comment>
<reference evidence="1 2" key="1">
    <citation type="submission" date="2017-01" db="EMBL/GenBank/DDBJ databases">
        <title>Draft genome sequence of Pseudomonas pachastrellae type strain CCUG 46540T from a deep sea.</title>
        <authorList>
            <person name="Gomila M."/>
            <person name="Mulet M."/>
            <person name="Lalucat J."/>
            <person name="Garcia-Valdes E."/>
        </authorList>
    </citation>
    <scope>NUCLEOTIDE SEQUENCE [LARGE SCALE GENOMIC DNA]</scope>
    <source>
        <strain evidence="1 2">CCUG 46540</strain>
    </source>
</reference>
<proteinExistence type="predicted"/>
<protein>
    <submittedName>
        <fullName evidence="1">Uncharacterized protein</fullName>
    </submittedName>
</protein>
<sequence length="154" mass="17587">MQKYMPQVWVLLRDSYAQVQGGWHYASEQELLDDSQCWRLVIHNGQVAAAVVYKAKKGLKLVAMGVDRTLNDIGKRGLIRIIRADLSRCWMEVSEAAERFVMRHCNGQRYMIHGSLVADLLGKQIDPANDAYHYQREVCGFRKEKLLLGTPLPA</sequence>
<evidence type="ECO:0000313" key="2">
    <source>
        <dbReference type="Proteomes" id="UP000242847"/>
    </source>
</evidence>
<accession>A0A1S8DC21</accession>
<evidence type="ECO:0000313" key="1">
    <source>
        <dbReference type="EMBL" id="ONM42985.1"/>
    </source>
</evidence>
<dbReference type="Proteomes" id="UP000242847">
    <property type="component" value="Unassembled WGS sequence"/>
</dbReference>
<organism evidence="1 2">
    <name type="scientific">Halopseudomonas pachastrellae</name>
    <dbReference type="NCBI Taxonomy" id="254161"/>
    <lineage>
        <taxon>Bacteria</taxon>
        <taxon>Pseudomonadati</taxon>
        <taxon>Pseudomonadota</taxon>
        <taxon>Gammaproteobacteria</taxon>
        <taxon>Pseudomonadales</taxon>
        <taxon>Pseudomonadaceae</taxon>
        <taxon>Halopseudomonas</taxon>
    </lineage>
</organism>
<dbReference type="STRING" id="254161.SAMN05216256_12541"/>